<evidence type="ECO:0000256" key="15">
    <source>
        <dbReference type="ARBA" id="ARBA00023172"/>
    </source>
</evidence>
<dbReference type="Pfam" id="PF22936">
    <property type="entry name" value="Pol_BBD"/>
    <property type="match status" value="1"/>
</dbReference>
<feature type="compositionally biased region" description="Basic and acidic residues" evidence="18">
    <location>
        <begin position="684"/>
        <end position="696"/>
    </location>
</feature>
<evidence type="ECO:0000256" key="9">
    <source>
        <dbReference type="ARBA" id="ARBA00022840"/>
    </source>
</evidence>
<comment type="function">
    <text evidence="1">The aspartyl protease (PR) mediates the proteolytic cleavages of the Gag and Gag-Pol polyproteins after assembly of the VLP.</text>
</comment>
<evidence type="ECO:0000256" key="18">
    <source>
        <dbReference type="SAM" id="MobiDB-lite"/>
    </source>
</evidence>
<dbReference type="Pfam" id="PF14223">
    <property type="entry name" value="Retrotran_gag_2"/>
    <property type="match status" value="1"/>
</dbReference>
<keyword evidence="13" id="KW-0239">DNA-directed DNA polymerase</keyword>
<evidence type="ECO:0000256" key="5">
    <source>
        <dbReference type="ARBA" id="ARBA00022723"/>
    </source>
</evidence>
<keyword evidence="10" id="KW-0460">Magnesium</keyword>
<dbReference type="GO" id="GO:0006310">
    <property type="term" value="P:DNA recombination"/>
    <property type="evidence" value="ECO:0007669"/>
    <property type="project" value="UniProtKB-KW"/>
</dbReference>
<evidence type="ECO:0000256" key="6">
    <source>
        <dbReference type="ARBA" id="ARBA00022741"/>
    </source>
</evidence>
<gene>
    <name evidence="21" type="ORF">GEV33_013176</name>
</gene>
<comment type="caution">
    <text evidence="21">The sequence shown here is derived from an EMBL/GenBank/DDBJ whole genome shotgun (WGS) entry which is preliminary data.</text>
</comment>
<dbReference type="GO" id="GO:0006508">
    <property type="term" value="P:proteolysis"/>
    <property type="evidence" value="ECO:0007669"/>
    <property type="project" value="UniProtKB-KW"/>
</dbReference>
<evidence type="ECO:0000256" key="7">
    <source>
        <dbReference type="ARBA" id="ARBA00022759"/>
    </source>
</evidence>
<dbReference type="GO" id="GO:0003676">
    <property type="term" value="F:nucleic acid binding"/>
    <property type="evidence" value="ECO:0007669"/>
    <property type="project" value="InterPro"/>
</dbReference>
<keyword evidence="14" id="KW-0917">Virion maturation</keyword>
<evidence type="ECO:0000256" key="10">
    <source>
        <dbReference type="ARBA" id="ARBA00022842"/>
    </source>
</evidence>
<dbReference type="SMART" id="SM00343">
    <property type="entry name" value="ZnF_C2HC"/>
    <property type="match status" value="2"/>
</dbReference>
<evidence type="ECO:0000256" key="12">
    <source>
        <dbReference type="ARBA" id="ARBA00022918"/>
    </source>
</evidence>
<evidence type="ECO:0000313" key="21">
    <source>
        <dbReference type="EMBL" id="KAH0809614.1"/>
    </source>
</evidence>
<keyword evidence="13" id="KW-0548">Nucleotidyltransferase</keyword>
<protein>
    <recommendedName>
        <fullName evidence="23">Retrovirus-related Pol polyprotein from transposon TNT 1-94</fullName>
    </recommendedName>
</protein>
<dbReference type="InterPro" id="IPR001878">
    <property type="entry name" value="Znf_CCHC"/>
</dbReference>
<feature type="domain" description="CCHC-type" evidence="19">
    <location>
        <begin position="215"/>
        <end position="231"/>
    </location>
</feature>
<evidence type="ECO:0000256" key="13">
    <source>
        <dbReference type="ARBA" id="ARBA00022932"/>
    </source>
</evidence>
<dbReference type="InterPro" id="IPR054722">
    <property type="entry name" value="PolX-like_BBD"/>
</dbReference>
<keyword evidence="6" id="KW-0547">Nucleotide-binding</keyword>
<dbReference type="Gene3D" id="4.10.60.10">
    <property type="entry name" value="Zinc finger, CCHC-type"/>
    <property type="match status" value="1"/>
</dbReference>
<dbReference type="InterPro" id="IPR039537">
    <property type="entry name" value="Retrotran_Ty1/copia-like"/>
</dbReference>
<evidence type="ECO:0000256" key="14">
    <source>
        <dbReference type="ARBA" id="ARBA00023113"/>
    </source>
</evidence>
<dbReference type="Gene3D" id="3.30.420.10">
    <property type="entry name" value="Ribonuclease H-like superfamily/Ribonuclease H"/>
    <property type="match status" value="1"/>
</dbReference>
<dbReference type="GO" id="GO:0004519">
    <property type="term" value="F:endonuclease activity"/>
    <property type="evidence" value="ECO:0007669"/>
    <property type="project" value="UniProtKB-KW"/>
</dbReference>
<evidence type="ECO:0000259" key="19">
    <source>
        <dbReference type="PROSITE" id="PS50158"/>
    </source>
</evidence>
<keyword evidence="13" id="KW-0808">Transferase</keyword>
<sequence length="1262" mass="142045">MSTSSYLVNVPKLKGRENYDDWAFAARNCLVLEGIDIDALPADLSEADQRKAKAKLVMTIDPTLYVHIKNENTVSALWNKLKQLFDDSGYTRKISLLRTLISIRLENCDSMTSYVSQMVETAQRLKGTGFEINEQWIGSLLLAGLPKKFAPMIMAIEHSGIEISADVIKTKLLDMSSEVGSTETESAFWSKQRTKNTDRGGKQKQTSDKTGKQIKCYNCKKIGHYKNQCPELKERQANAFSAAFLKGKFSTEDWYVDSGASAHMTPNQEKLQRVRQVHEMKEIIVANQMSMPVKCAGDTQITTRVKNSQFDITVRNILCIPNLTTNLLSVSQLVANGNTVSFKKNICHIHNQQKVLIGVAELENGVYKLNTVKSEKVLAATVVQATDAKTWHRRLGHINSNDLESMKGGAVEGVFYNEKADIQKSNCQVCCEGKQTRLPFPSANHRSKKLLEVVHSDLCGPMETKSIGQAKYFLLFVDDASRMSFVYFLKEKNQALQRFKEFRGMVENQTESKIKTLRTDNGGEFCSQQMESYLKAAGITHQKTNPYTPEQNGLCERFNRTIVERAKCLLFEAELDKSFWAEAVNTAVYLKNRSPASGLGQMTPFERWTGRKPDVSHVRVFGSPAMVHIPKNKRQKWDKKATKYIFVGYPENVKGYRLYNPKTRQVTTSRDVIIMEKNEINSDKSQIEVKENDKVPEVQQVEDEDSTEEDNTVPDPDDPTYVCDTSSPYSTKDDANHTLSEEEIPARSSKRERRPVNRYGLTNLCVLDESESCGEEITYEEAMNGPEKEMWRQAMMEELKAFEDNQAWELVDVKKADRVVQCKWVFKKKFESDNKVRFRARLVAKGFTQKEGMHSSCAGLTAEEVVMLRRIRRRSAHLKILCIDCNGVLHAPSPSPAPTEQKACLEEDTFLGHVRKEIDLVKSELSAQIEVLKQSNEDLVKFFTEKNISSRQGSVSSAKTKQGKKIVIKPKDSNQDIAQTQCNDDLEQSKIDVNQISPVSGGGVIISCEDEAGQDKLKQKLGDKYNVKFVSSLRPKIRVVGLSEDIAKDDIITYLLSQNSDLIVDPSSCSLVRHWPTAKNKNIFQAEVQIDTSTYSQILNRGSVLIGLTSCSVFDAVFIPRCFNCNGLHHMYRQCQQKVCCPVCAGEHDIKKCDAPRHFKKCVNCVSLVNKPEGTNVSHAAWDYDQCTAYKYAVDSLKMLEPFREGNPSITVNLFGPFDSTMYHSQTVGCELLSPFGLFAVNAASNPRSMAVSAADDNTPTK</sequence>
<keyword evidence="8" id="KW-0378">Hydrolase</keyword>
<dbReference type="GO" id="GO:0003964">
    <property type="term" value="F:RNA-directed DNA polymerase activity"/>
    <property type="evidence" value="ECO:0007669"/>
    <property type="project" value="UniProtKB-KW"/>
</dbReference>
<keyword evidence="5" id="KW-0479">Metal-binding</keyword>
<evidence type="ECO:0000256" key="16">
    <source>
        <dbReference type="ARBA" id="ARBA00023268"/>
    </source>
</evidence>
<dbReference type="PROSITE" id="PS50994">
    <property type="entry name" value="INTEGRASE"/>
    <property type="match status" value="1"/>
</dbReference>
<keyword evidence="16" id="KW-0511">Multifunctional enzyme</keyword>
<keyword evidence="22" id="KW-1185">Reference proteome</keyword>
<keyword evidence="15" id="KW-0233">DNA recombination</keyword>
<dbReference type="Proteomes" id="UP000719412">
    <property type="component" value="Unassembled WGS sequence"/>
</dbReference>
<keyword evidence="11" id="KW-0229">DNA integration</keyword>
<dbReference type="InterPro" id="IPR013103">
    <property type="entry name" value="RVT_2"/>
</dbReference>
<dbReference type="AlphaFoldDB" id="A0A8J6H7P5"/>
<dbReference type="PROSITE" id="PS50158">
    <property type="entry name" value="ZF_CCHC"/>
    <property type="match status" value="1"/>
</dbReference>
<evidence type="ECO:0000256" key="1">
    <source>
        <dbReference type="ARBA" id="ARBA00002180"/>
    </source>
</evidence>
<dbReference type="InterPro" id="IPR001584">
    <property type="entry name" value="Integrase_cat-core"/>
</dbReference>
<dbReference type="InterPro" id="IPR036397">
    <property type="entry name" value="RNaseH_sf"/>
</dbReference>
<evidence type="ECO:0000256" key="4">
    <source>
        <dbReference type="ARBA" id="ARBA00022722"/>
    </source>
</evidence>
<dbReference type="EMBL" id="JABDTM020028019">
    <property type="protein sequence ID" value="KAH0809614.1"/>
    <property type="molecule type" value="Genomic_DNA"/>
</dbReference>
<feature type="compositionally biased region" description="Acidic residues" evidence="18">
    <location>
        <begin position="700"/>
        <end position="718"/>
    </location>
</feature>
<keyword evidence="7" id="KW-0255">Endonuclease</keyword>
<name>A0A8J6H7P5_TENMO</name>
<dbReference type="GO" id="GO:0008233">
    <property type="term" value="F:peptidase activity"/>
    <property type="evidence" value="ECO:0007669"/>
    <property type="project" value="UniProtKB-KW"/>
</dbReference>
<dbReference type="InterPro" id="IPR036875">
    <property type="entry name" value="Znf_CCHC_sf"/>
</dbReference>
<evidence type="ECO:0000256" key="3">
    <source>
        <dbReference type="ARBA" id="ARBA00022670"/>
    </source>
</evidence>
<feature type="compositionally biased region" description="Basic and acidic residues" evidence="18">
    <location>
        <begin position="731"/>
        <end position="740"/>
    </location>
</feature>
<reference evidence="21" key="2">
    <citation type="submission" date="2021-08" db="EMBL/GenBank/DDBJ databases">
        <authorList>
            <person name="Eriksson T."/>
        </authorList>
    </citation>
    <scope>NUCLEOTIDE SEQUENCE</scope>
    <source>
        <strain evidence="21">Stoneville</strain>
        <tissue evidence="21">Whole head</tissue>
    </source>
</reference>
<feature type="region of interest" description="Disordered" evidence="18">
    <location>
        <begin position="684"/>
        <end position="751"/>
    </location>
</feature>
<evidence type="ECO:0000313" key="22">
    <source>
        <dbReference type="Proteomes" id="UP000719412"/>
    </source>
</evidence>
<dbReference type="SUPFAM" id="SSF57756">
    <property type="entry name" value="Retrovirus zinc finger-like domains"/>
    <property type="match status" value="1"/>
</dbReference>
<dbReference type="Pfam" id="PF13976">
    <property type="entry name" value="gag_pre-integrs"/>
    <property type="match status" value="1"/>
</dbReference>
<evidence type="ECO:0008006" key="23">
    <source>
        <dbReference type="Google" id="ProtNLM"/>
    </source>
</evidence>
<keyword evidence="3" id="KW-0645">Protease</keyword>
<feature type="region of interest" description="Disordered" evidence="18">
    <location>
        <begin position="184"/>
        <end position="208"/>
    </location>
</feature>
<organism evidence="21 22">
    <name type="scientific">Tenebrio molitor</name>
    <name type="common">Yellow mealworm beetle</name>
    <dbReference type="NCBI Taxonomy" id="7067"/>
    <lineage>
        <taxon>Eukaryota</taxon>
        <taxon>Metazoa</taxon>
        <taxon>Ecdysozoa</taxon>
        <taxon>Arthropoda</taxon>
        <taxon>Hexapoda</taxon>
        <taxon>Insecta</taxon>
        <taxon>Pterygota</taxon>
        <taxon>Neoptera</taxon>
        <taxon>Endopterygota</taxon>
        <taxon>Coleoptera</taxon>
        <taxon>Polyphaga</taxon>
        <taxon>Cucujiformia</taxon>
        <taxon>Tenebrionidae</taxon>
        <taxon>Tenebrio</taxon>
    </lineage>
</organism>
<evidence type="ECO:0000259" key="20">
    <source>
        <dbReference type="PROSITE" id="PS50994"/>
    </source>
</evidence>
<proteinExistence type="predicted"/>
<evidence type="ECO:0000256" key="2">
    <source>
        <dbReference type="ARBA" id="ARBA00022612"/>
    </source>
</evidence>
<dbReference type="InterPro" id="IPR012337">
    <property type="entry name" value="RNaseH-like_sf"/>
</dbReference>
<dbReference type="Pfam" id="PF00665">
    <property type="entry name" value="rve"/>
    <property type="match status" value="1"/>
</dbReference>
<accession>A0A8J6H7P5</accession>
<dbReference type="GO" id="GO:0015074">
    <property type="term" value="P:DNA integration"/>
    <property type="evidence" value="ECO:0007669"/>
    <property type="project" value="UniProtKB-KW"/>
</dbReference>
<reference evidence="21" key="1">
    <citation type="journal article" date="2020" name="J Insects Food Feed">
        <title>The yellow mealworm (Tenebrio molitor) genome: a resource for the emerging insects as food and feed industry.</title>
        <authorList>
            <person name="Eriksson T."/>
            <person name="Andere A."/>
            <person name="Kelstrup H."/>
            <person name="Emery V."/>
            <person name="Picard C."/>
        </authorList>
    </citation>
    <scope>NUCLEOTIDE SEQUENCE</scope>
    <source>
        <strain evidence="21">Stoneville</strain>
        <tissue evidence="21">Whole head</tissue>
    </source>
</reference>
<dbReference type="InterPro" id="IPR025724">
    <property type="entry name" value="GAG-pre-integrase_dom"/>
</dbReference>
<keyword evidence="12" id="KW-0695">RNA-directed DNA polymerase</keyword>
<dbReference type="GO" id="GO:0008270">
    <property type="term" value="F:zinc ion binding"/>
    <property type="evidence" value="ECO:0007669"/>
    <property type="project" value="UniProtKB-KW"/>
</dbReference>
<feature type="compositionally biased region" description="Basic and acidic residues" evidence="18">
    <location>
        <begin position="195"/>
        <end position="208"/>
    </location>
</feature>
<dbReference type="PANTHER" id="PTHR42648">
    <property type="entry name" value="TRANSPOSASE, PUTATIVE-RELATED"/>
    <property type="match status" value="1"/>
</dbReference>
<keyword evidence="9" id="KW-0067">ATP-binding</keyword>
<keyword evidence="17" id="KW-0863">Zinc-finger</keyword>
<dbReference type="GO" id="GO:0005524">
    <property type="term" value="F:ATP binding"/>
    <property type="evidence" value="ECO:0007669"/>
    <property type="project" value="UniProtKB-KW"/>
</dbReference>
<dbReference type="PANTHER" id="PTHR42648:SF11">
    <property type="entry name" value="TRANSPOSON TY4-P GAG-POL POLYPROTEIN"/>
    <property type="match status" value="1"/>
</dbReference>
<evidence type="ECO:0000256" key="17">
    <source>
        <dbReference type="PROSITE-ProRule" id="PRU00047"/>
    </source>
</evidence>
<dbReference type="SUPFAM" id="SSF53098">
    <property type="entry name" value="Ribonuclease H-like"/>
    <property type="match status" value="1"/>
</dbReference>
<dbReference type="GO" id="GO:0003887">
    <property type="term" value="F:DNA-directed DNA polymerase activity"/>
    <property type="evidence" value="ECO:0007669"/>
    <property type="project" value="UniProtKB-KW"/>
</dbReference>
<dbReference type="Pfam" id="PF07727">
    <property type="entry name" value="RVT_2"/>
    <property type="match status" value="1"/>
</dbReference>
<feature type="domain" description="Integrase catalytic" evidence="20">
    <location>
        <begin position="437"/>
        <end position="612"/>
    </location>
</feature>
<evidence type="ECO:0000256" key="8">
    <source>
        <dbReference type="ARBA" id="ARBA00022801"/>
    </source>
</evidence>
<dbReference type="Pfam" id="PF25597">
    <property type="entry name" value="SH3_retrovirus"/>
    <property type="match status" value="1"/>
</dbReference>
<evidence type="ECO:0000256" key="11">
    <source>
        <dbReference type="ARBA" id="ARBA00022908"/>
    </source>
</evidence>
<dbReference type="Pfam" id="PF00098">
    <property type="entry name" value="zf-CCHC"/>
    <property type="match status" value="1"/>
</dbReference>
<keyword evidence="2" id="KW-1188">Viral release from host cell</keyword>
<keyword evidence="4" id="KW-0540">Nuclease</keyword>
<keyword evidence="17" id="KW-0862">Zinc</keyword>
<dbReference type="InterPro" id="IPR057670">
    <property type="entry name" value="SH3_retrovirus"/>
</dbReference>